<keyword evidence="1 4" id="KW-0378">Hydrolase</keyword>
<dbReference type="OrthoDB" id="11256at2157"/>
<evidence type="ECO:0000256" key="2">
    <source>
        <dbReference type="SAM" id="MobiDB-lite"/>
    </source>
</evidence>
<accession>A0A3N6LVU2</accession>
<evidence type="ECO:0000259" key="3">
    <source>
        <dbReference type="Pfam" id="PF02129"/>
    </source>
</evidence>
<dbReference type="AlphaFoldDB" id="A0A3N6LVU2"/>
<dbReference type="PANTHER" id="PTHR22946">
    <property type="entry name" value="DIENELACTONE HYDROLASE DOMAIN-CONTAINING PROTEIN-RELATED"/>
    <property type="match status" value="1"/>
</dbReference>
<proteinExistence type="predicted"/>
<dbReference type="RefSeq" id="WP_124195708.1">
    <property type="nucleotide sequence ID" value="NZ_REGA01000008.1"/>
</dbReference>
<dbReference type="InterPro" id="IPR029058">
    <property type="entry name" value="AB_hydrolase_fold"/>
</dbReference>
<protein>
    <submittedName>
        <fullName evidence="4">Alpha/beta hydrolase</fullName>
    </submittedName>
</protein>
<dbReference type="Gene3D" id="3.40.50.1820">
    <property type="entry name" value="alpha/beta hydrolase"/>
    <property type="match status" value="1"/>
</dbReference>
<dbReference type="InterPro" id="IPR050261">
    <property type="entry name" value="FrsA_esterase"/>
</dbReference>
<evidence type="ECO:0000313" key="5">
    <source>
        <dbReference type="Proteomes" id="UP000282323"/>
    </source>
</evidence>
<dbReference type="InterPro" id="IPR000383">
    <property type="entry name" value="Xaa-Pro-like_dom"/>
</dbReference>
<reference evidence="4 5" key="1">
    <citation type="submission" date="2018-10" db="EMBL/GenBank/DDBJ databases">
        <title>Natrarchaeobius chitinivorans gen. nov., sp. nov., and Natrarchaeobius haloalkaliphilus sp. nov., alkaliphilic, chitin-utilizing haloarchaea from hypersaline alkaline lakes.</title>
        <authorList>
            <person name="Sorokin D.Y."/>
            <person name="Elcheninov A.G."/>
            <person name="Kostrikina N.A."/>
            <person name="Bale N.J."/>
            <person name="Sinninghe Damste J.S."/>
            <person name="Khijniak T.V."/>
            <person name="Kublanov I.V."/>
            <person name="Toshchakov S.V."/>
        </authorList>
    </citation>
    <scope>NUCLEOTIDE SEQUENCE [LARGE SCALE GENOMIC DNA]</scope>
    <source>
        <strain evidence="4 5">AArcht4T</strain>
    </source>
</reference>
<dbReference type="GO" id="GO:0016788">
    <property type="term" value="F:hydrolase activity, acting on ester bonds"/>
    <property type="evidence" value="ECO:0007669"/>
    <property type="project" value="UniProtKB-ARBA"/>
</dbReference>
<organism evidence="4 5">
    <name type="scientific">Natrarchaeobius chitinivorans</name>
    <dbReference type="NCBI Taxonomy" id="1679083"/>
    <lineage>
        <taxon>Archaea</taxon>
        <taxon>Methanobacteriati</taxon>
        <taxon>Methanobacteriota</taxon>
        <taxon>Stenosarchaea group</taxon>
        <taxon>Halobacteria</taxon>
        <taxon>Halobacteriales</taxon>
        <taxon>Natrialbaceae</taxon>
        <taxon>Natrarchaeobius</taxon>
    </lineage>
</organism>
<name>A0A3N6LVU2_NATCH</name>
<keyword evidence="5" id="KW-1185">Reference proteome</keyword>
<dbReference type="Pfam" id="PF02129">
    <property type="entry name" value="Peptidase_S15"/>
    <property type="match status" value="1"/>
</dbReference>
<feature type="domain" description="Xaa-Pro dipeptidyl-peptidase-like" evidence="3">
    <location>
        <begin position="42"/>
        <end position="266"/>
    </location>
</feature>
<gene>
    <name evidence="4" type="ORF">EA473_11185</name>
</gene>
<comment type="caution">
    <text evidence="4">The sequence shown here is derived from an EMBL/GenBank/DDBJ whole genome shotgun (WGS) entry which is preliminary data.</text>
</comment>
<dbReference type="Proteomes" id="UP000282323">
    <property type="component" value="Unassembled WGS sequence"/>
</dbReference>
<dbReference type="PANTHER" id="PTHR22946:SF9">
    <property type="entry name" value="POLYKETIDE TRANSFERASE AF380"/>
    <property type="match status" value="1"/>
</dbReference>
<feature type="compositionally biased region" description="Acidic residues" evidence="2">
    <location>
        <begin position="1"/>
        <end position="12"/>
    </location>
</feature>
<dbReference type="SUPFAM" id="SSF53474">
    <property type="entry name" value="alpha/beta-Hydrolases"/>
    <property type="match status" value="1"/>
</dbReference>
<evidence type="ECO:0000256" key="1">
    <source>
        <dbReference type="ARBA" id="ARBA00022801"/>
    </source>
</evidence>
<sequence>MTDTTPESDEETEPHPTDTTGSTKIAGEAKELRFRSDDEECAASLYRPDGPTEVDIPCVVMGNGFSLTRRDGLPYFAERFAAAGIATLTFDFRHLGDSDGEPRQLIDYQRQRADLTAAIDFARSLEGIDADRIATWGFSFGGGHAVHVAANDDRVAAAVSMFPIIDGLAAAREYGLRTNARLIAAAARAAMGRRPLRMRVTGPPGSPAVLNQPEAEPGFAAVCAEDSTWRNEFLAKPSQPLAEIRPVHDVPNVGCPLLFCLGTKDTIAPVGPIERAADRAPRGELRRYPVGHFDGFLDAFEEVVGDQIEFLNRHLTVSPSA</sequence>
<dbReference type="EMBL" id="REGA01000008">
    <property type="protein sequence ID" value="RQG94638.1"/>
    <property type="molecule type" value="Genomic_DNA"/>
</dbReference>
<evidence type="ECO:0000313" key="4">
    <source>
        <dbReference type="EMBL" id="RQG94638.1"/>
    </source>
</evidence>
<feature type="region of interest" description="Disordered" evidence="2">
    <location>
        <begin position="1"/>
        <end position="30"/>
    </location>
</feature>